<name>A0ABV1H6S7_9FIRM</name>
<dbReference type="EMBL" id="JBBMFS010000008">
    <property type="protein sequence ID" value="MEQ2555409.1"/>
    <property type="molecule type" value="Genomic_DNA"/>
</dbReference>
<feature type="transmembrane region" description="Helical" evidence="1">
    <location>
        <begin position="53"/>
        <end position="74"/>
    </location>
</feature>
<organism evidence="2 3">
    <name type="scientific">Lachnospira intestinalis</name>
    <dbReference type="NCBI Taxonomy" id="3133158"/>
    <lineage>
        <taxon>Bacteria</taxon>
        <taxon>Bacillati</taxon>
        <taxon>Bacillota</taxon>
        <taxon>Clostridia</taxon>
        <taxon>Lachnospirales</taxon>
        <taxon>Lachnospiraceae</taxon>
        <taxon>Lachnospira</taxon>
    </lineage>
</organism>
<sequence>MKNKSVPGYKRVFAWMIAVFAMVIPWISYLRIWKLTDAQADVFENYNGYVFDFFLYYREVLLVVMAVVLLAVMIGEKLNDYGWWYIRNGALDLTYNGPADNQYGTWNVVNGHVEV</sequence>
<feature type="transmembrane region" description="Helical" evidence="1">
    <location>
        <begin position="12"/>
        <end position="33"/>
    </location>
</feature>
<proteinExistence type="predicted"/>
<evidence type="ECO:0000313" key="3">
    <source>
        <dbReference type="Proteomes" id="UP001546774"/>
    </source>
</evidence>
<keyword evidence="1" id="KW-0472">Membrane</keyword>
<gene>
    <name evidence="2" type="ORF">WMO37_10375</name>
</gene>
<dbReference type="Proteomes" id="UP001546774">
    <property type="component" value="Unassembled WGS sequence"/>
</dbReference>
<evidence type="ECO:0000256" key="1">
    <source>
        <dbReference type="SAM" id="Phobius"/>
    </source>
</evidence>
<protein>
    <submittedName>
        <fullName evidence="2">Uncharacterized protein</fullName>
    </submittedName>
</protein>
<reference evidence="2" key="1">
    <citation type="submission" date="2024-03" db="EMBL/GenBank/DDBJ databases">
        <title>Human intestinal bacterial collection.</title>
        <authorList>
            <person name="Pauvert C."/>
            <person name="Hitch T.C.A."/>
            <person name="Clavel T."/>
        </authorList>
    </citation>
    <scope>NUCLEOTIDE SEQUENCE [LARGE SCALE GENOMIC DNA]</scope>
    <source>
        <strain evidence="2">CLA-AA-H89B</strain>
    </source>
</reference>
<keyword evidence="1" id="KW-1133">Transmembrane helix</keyword>
<accession>A0ABV1H6S7</accession>
<comment type="caution">
    <text evidence="2">The sequence shown here is derived from an EMBL/GenBank/DDBJ whole genome shotgun (WGS) entry which is preliminary data.</text>
</comment>
<keyword evidence="1" id="KW-0812">Transmembrane</keyword>
<evidence type="ECO:0000313" key="2">
    <source>
        <dbReference type="EMBL" id="MEQ2555409.1"/>
    </source>
</evidence>
<keyword evidence="3" id="KW-1185">Reference proteome</keyword>